<comment type="caution">
    <text evidence="2">The sequence shown here is derived from an EMBL/GenBank/DDBJ whole genome shotgun (WGS) entry which is preliminary data.</text>
</comment>
<evidence type="ECO:0000256" key="1">
    <source>
        <dbReference type="SAM" id="SignalP"/>
    </source>
</evidence>
<sequence>MKISAVLVIVATVVCLANPTASESEAHLRVHVEVRETCDDIKCSPGEFCTGSNVKCRAPDYSKGECFNVATGAFQTGCSLGFKCKNGKCASA</sequence>
<feature type="signal peptide" evidence="1">
    <location>
        <begin position="1"/>
        <end position="22"/>
    </location>
</feature>
<feature type="chain" id="PRO_5012036416" description="Cysteine-rich protein" evidence="1">
    <location>
        <begin position="23"/>
        <end position="92"/>
    </location>
</feature>
<keyword evidence="1" id="KW-0732">Signal</keyword>
<keyword evidence="3" id="KW-1185">Reference proteome</keyword>
<reference evidence="3" key="1">
    <citation type="submission" date="2017-03" db="EMBL/GenBank/DDBJ databases">
        <title>Phytopthora megakarya and P. palmivora, two closely related causual agents of cacao black pod achieved similar genome size and gene model numbers by different mechanisms.</title>
        <authorList>
            <person name="Ali S."/>
            <person name="Shao J."/>
            <person name="Larry D.J."/>
            <person name="Kronmiller B."/>
            <person name="Shen D."/>
            <person name="Strem M.D."/>
            <person name="Melnick R.L."/>
            <person name="Guiltinan M.J."/>
            <person name="Tyler B.M."/>
            <person name="Meinhardt L.W."/>
            <person name="Bailey B.A."/>
        </authorList>
    </citation>
    <scope>NUCLEOTIDE SEQUENCE [LARGE SCALE GENOMIC DNA]</scope>
    <source>
        <strain evidence="3">zdho120</strain>
    </source>
</reference>
<name>A0A225V4M6_9STRA</name>
<evidence type="ECO:0000313" key="2">
    <source>
        <dbReference type="EMBL" id="OWZ00866.1"/>
    </source>
</evidence>
<evidence type="ECO:0008006" key="4">
    <source>
        <dbReference type="Google" id="ProtNLM"/>
    </source>
</evidence>
<evidence type="ECO:0000313" key="3">
    <source>
        <dbReference type="Proteomes" id="UP000198211"/>
    </source>
</evidence>
<dbReference type="Proteomes" id="UP000198211">
    <property type="component" value="Unassembled WGS sequence"/>
</dbReference>
<accession>A0A225V4M6</accession>
<organism evidence="2 3">
    <name type="scientific">Phytophthora megakarya</name>
    <dbReference type="NCBI Taxonomy" id="4795"/>
    <lineage>
        <taxon>Eukaryota</taxon>
        <taxon>Sar</taxon>
        <taxon>Stramenopiles</taxon>
        <taxon>Oomycota</taxon>
        <taxon>Peronosporomycetes</taxon>
        <taxon>Peronosporales</taxon>
        <taxon>Peronosporaceae</taxon>
        <taxon>Phytophthora</taxon>
    </lineage>
</organism>
<protein>
    <recommendedName>
        <fullName evidence="4">Cysteine-rich protein</fullName>
    </recommendedName>
</protein>
<dbReference type="EMBL" id="NBNE01007273">
    <property type="protein sequence ID" value="OWZ00866.1"/>
    <property type="molecule type" value="Genomic_DNA"/>
</dbReference>
<proteinExistence type="predicted"/>
<dbReference type="AlphaFoldDB" id="A0A225V4M6"/>
<gene>
    <name evidence="2" type="ORF">PHMEG_00027853</name>
</gene>
<dbReference type="OrthoDB" id="103197at2759"/>